<name>A0A0D1DZW3_MYCMD</name>
<keyword evidence="2" id="KW-1185">Reference proteome</keyword>
<dbReference type="GeneID" id="23564368"/>
<proteinExistence type="predicted"/>
<protein>
    <submittedName>
        <fullName evidence="1">Uncharacterized protein</fullName>
    </submittedName>
</protein>
<sequence length="151" mass="16747">MAIQPEAYMSSWQQAYNSKNIRATLVTQTVISTAADASHGMQVADRHTHVWLHAVLDLNDLRLANQYIRKTIGGKQQVSAPPPDDLFQYIIAFGQAIQGKRSMLARAEQWCEVRSVSVCVPREPLVGQGASSAESTVKMYARLQLCKEQSS</sequence>
<organism evidence="1 2">
    <name type="scientific">Mycosarcoma maydis</name>
    <name type="common">Corn smut fungus</name>
    <name type="synonym">Ustilago maydis</name>
    <dbReference type="NCBI Taxonomy" id="5270"/>
    <lineage>
        <taxon>Eukaryota</taxon>
        <taxon>Fungi</taxon>
        <taxon>Dikarya</taxon>
        <taxon>Basidiomycota</taxon>
        <taxon>Ustilaginomycotina</taxon>
        <taxon>Ustilaginomycetes</taxon>
        <taxon>Ustilaginales</taxon>
        <taxon>Ustilaginaceae</taxon>
        <taxon>Mycosarcoma</taxon>
    </lineage>
</organism>
<dbReference type="EMBL" id="CM003150">
    <property type="protein sequence ID" value="KIS68045.1"/>
    <property type="molecule type" value="Genomic_DNA"/>
</dbReference>
<dbReference type="VEuPathDB" id="FungiDB:UMAG_04087"/>
<dbReference type="Proteomes" id="UP000000561">
    <property type="component" value="Chromosome 11"/>
</dbReference>
<dbReference type="RefSeq" id="XP_011390521.1">
    <property type="nucleotide sequence ID" value="XM_011392219.1"/>
</dbReference>
<dbReference type="AlphaFoldDB" id="A0A0D1DZW3"/>
<dbReference type="InParanoid" id="A0A0D1DZW3"/>
<gene>
    <name evidence="1" type="ORF">UMAG_04087</name>
</gene>
<reference evidence="1 2" key="1">
    <citation type="journal article" date="2006" name="Nature">
        <title>Insights from the genome of the biotrophic fungal plant pathogen Ustilago maydis.</title>
        <authorList>
            <person name="Kamper J."/>
            <person name="Kahmann R."/>
            <person name="Bolker M."/>
            <person name="Ma L.J."/>
            <person name="Brefort T."/>
            <person name="Saville B.J."/>
            <person name="Banuett F."/>
            <person name="Kronstad J.W."/>
            <person name="Gold S.E."/>
            <person name="Muller O."/>
            <person name="Perlin M.H."/>
            <person name="Wosten H.A."/>
            <person name="de Vries R."/>
            <person name="Ruiz-Herrera J."/>
            <person name="Reynaga-Pena C.G."/>
            <person name="Snetselaar K."/>
            <person name="McCann M."/>
            <person name="Perez-Martin J."/>
            <person name="Feldbrugge M."/>
            <person name="Basse C.W."/>
            <person name="Steinberg G."/>
            <person name="Ibeas J.I."/>
            <person name="Holloman W."/>
            <person name="Guzman P."/>
            <person name="Farman M."/>
            <person name="Stajich J.E."/>
            <person name="Sentandreu R."/>
            <person name="Gonzalez-Prieto J.M."/>
            <person name="Kennell J.C."/>
            <person name="Molina L."/>
            <person name="Schirawski J."/>
            <person name="Mendoza-Mendoza A."/>
            <person name="Greilinger D."/>
            <person name="Munch K."/>
            <person name="Rossel N."/>
            <person name="Scherer M."/>
            <person name="Vranes M."/>
            <person name="Ladendorf O."/>
            <person name="Vincon V."/>
            <person name="Fuchs U."/>
            <person name="Sandrock B."/>
            <person name="Meng S."/>
            <person name="Ho E.C."/>
            <person name="Cahill M.J."/>
            <person name="Boyce K.J."/>
            <person name="Klose J."/>
            <person name="Klosterman S.J."/>
            <person name="Deelstra H.J."/>
            <person name="Ortiz-Castellanos L."/>
            <person name="Li W."/>
            <person name="Sanchez-Alonso P."/>
            <person name="Schreier P.H."/>
            <person name="Hauser-Hahn I."/>
            <person name="Vaupel M."/>
            <person name="Koopmann E."/>
            <person name="Friedrich G."/>
            <person name="Voss H."/>
            <person name="Schluter T."/>
            <person name="Margolis J."/>
            <person name="Platt D."/>
            <person name="Swimmer C."/>
            <person name="Gnirke A."/>
            <person name="Chen F."/>
            <person name="Vysotskaia V."/>
            <person name="Mannhaupt G."/>
            <person name="Guldener U."/>
            <person name="Munsterkotter M."/>
            <person name="Haase D."/>
            <person name="Oesterheld M."/>
            <person name="Mewes H.W."/>
            <person name="Mauceli E.W."/>
            <person name="DeCaprio D."/>
            <person name="Wade C.M."/>
            <person name="Butler J."/>
            <person name="Young S."/>
            <person name="Jaffe D.B."/>
            <person name="Calvo S."/>
            <person name="Nusbaum C."/>
            <person name="Galagan J."/>
            <person name="Birren B.W."/>
        </authorList>
    </citation>
    <scope>NUCLEOTIDE SEQUENCE [LARGE SCALE GENOMIC DNA]</scope>
    <source>
        <strain evidence="2">DSM 14603 / FGSC 9021 / UM521</strain>
    </source>
</reference>
<accession>A0A0D1DZW3</accession>
<evidence type="ECO:0000313" key="1">
    <source>
        <dbReference type="EMBL" id="KIS68045.1"/>
    </source>
</evidence>
<evidence type="ECO:0000313" key="2">
    <source>
        <dbReference type="Proteomes" id="UP000000561"/>
    </source>
</evidence>
<dbReference type="KEGG" id="uma:UMAG_04087"/>